<accession>A0A8X6X0X8</accession>
<reference evidence="1" key="1">
    <citation type="submission" date="2020-08" db="EMBL/GenBank/DDBJ databases">
        <title>Multicomponent nature underlies the extraordinary mechanical properties of spider dragline silk.</title>
        <authorList>
            <person name="Kono N."/>
            <person name="Nakamura H."/>
            <person name="Mori M."/>
            <person name="Yoshida Y."/>
            <person name="Ohtoshi R."/>
            <person name="Malay A.D."/>
            <person name="Moran D.A.P."/>
            <person name="Tomita M."/>
            <person name="Numata K."/>
            <person name="Arakawa K."/>
        </authorList>
    </citation>
    <scope>NUCLEOTIDE SEQUENCE</scope>
</reference>
<keyword evidence="2" id="KW-1185">Reference proteome</keyword>
<comment type="caution">
    <text evidence="1">The sequence shown here is derived from an EMBL/GenBank/DDBJ whole genome shotgun (WGS) entry which is preliminary data.</text>
</comment>
<evidence type="ECO:0000313" key="1">
    <source>
        <dbReference type="EMBL" id="GFY44157.1"/>
    </source>
</evidence>
<name>A0A8X6X0X8_9ARAC</name>
<proteinExistence type="predicted"/>
<dbReference type="EMBL" id="BMAV01004085">
    <property type="protein sequence ID" value="GFY44157.1"/>
    <property type="molecule type" value="Genomic_DNA"/>
</dbReference>
<organism evidence="1 2">
    <name type="scientific">Trichonephila inaurata madagascariensis</name>
    <dbReference type="NCBI Taxonomy" id="2747483"/>
    <lineage>
        <taxon>Eukaryota</taxon>
        <taxon>Metazoa</taxon>
        <taxon>Ecdysozoa</taxon>
        <taxon>Arthropoda</taxon>
        <taxon>Chelicerata</taxon>
        <taxon>Arachnida</taxon>
        <taxon>Araneae</taxon>
        <taxon>Araneomorphae</taxon>
        <taxon>Entelegynae</taxon>
        <taxon>Araneoidea</taxon>
        <taxon>Nephilidae</taxon>
        <taxon>Trichonephila</taxon>
        <taxon>Trichonephila inaurata</taxon>
    </lineage>
</organism>
<dbReference type="AlphaFoldDB" id="A0A8X6X0X8"/>
<protein>
    <submittedName>
        <fullName evidence="1">Uncharacterized protein</fullName>
    </submittedName>
</protein>
<gene>
    <name evidence="1" type="primary">EVAR_96592_1</name>
    <name evidence="1" type="ORF">TNIN_66811</name>
</gene>
<dbReference type="Proteomes" id="UP000886998">
    <property type="component" value="Unassembled WGS sequence"/>
</dbReference>
<evidence type="ECO:0000313" key="2">
    <source>
        <dbReference type="Proteomes" id="UP000886998"/>
    </source>
</evidence>
<sequence length="134" mass="15588">MEYESCWRYTMLHNLRTVLIIFVTLNSSTKLNKPVQLSNVPPTRAAAHQHISRVYYQVQTWLGSHLEPQEKGLILRNEFLEPIIILPPVPEELLKTIYCNCKNSWGQRCGYEDCTSDPKILQDLETNIIDDENN</sequence>